<evidence type="ECO:0000313" key="1">
    <source>
        <dbReference type="EMBL" id="KAA1080456.1"/>
    </source>
</evidence>
<dbReference type="Proteomes" id="UP000325313">
    <property type="component" value="Unassembled WGS sequence"/>
</dbReference>
<sequence>MSSPAKKKPPWPDTAGRTLVPSLVFVLVDSSLVHRSSPGPLIGHRRWRFQDKRQASRPFFPPSSSSDLPASSPTLMARSVFDRPPTPYPAQPHPQPLTRIEMAGAAPMNLDAAVGPPTAAPPASSNLPLAARIAPAGAIAPPFGRGPPPAYFGPNPTCPRPAHGYRRYNINGGRGGFRGGFAPGSNFRPRVSVPPFYPNFNQGRRTIVHPPSPGISVNRTAIDIPFLPPAAPQTRNLNSPIAESFHSSQAASPQASESHADTVEDFLIPQSRVPSPNPPGFYDPEDYHRLTRDQVESLLDRRAQPERFNRYDFAPQYFTDLYEYITTAMVHHFNTYPTANAAECDSRVRLFRFATRRYRTMTRRV</sequence>
<organism evidence="2 4">
    <name type="scientific">Puccinia graminis f. sp. tritici</name>
    <dbReference type="NCBI Taxonomy" id="56615"/>
    <lineage>
        <taxon>Eukaryota</taxon>
        <taxon>Fungi</taxon>
        <taxon>Dikarya</taxon>
        <taxon>Basidiomycota</taxon>
        <taxon>Pucciniomycotina</taxon>
        <taxon>Pucciniomycetes</taxon>
        <taxon>Pucciniales</taxon>
        <taxon>Pucciniaceae</taxon>
        <taxon>Puccinia</taxon>
    </lineage>
</organism>
<reference evidence="3 4" key="1">
    <citation type="submission" date="2019-05" db="EMBL/GenBank/DDBJ databases">
        <title>Emergence of the Ug99 lineage of the wheat stem rust pathogen through somatic hybridization.</title>
        <authorList>
            <person name="Li F."/>
            <person name="Upadhyaya N.M."/>
            <person name="Sperschneider J."/>
            <person name="Matny O."/>
            <person name="Nguyen-Phuc H."/>
            <person name="Mago R."/>
            <person name="Raley C."/>
            <person name="Miller M.E."/>
            <person name="Silverstein K.A.T."/>
            <person name="Henningsen E."/>
            <person name="Hirsch C.D."/>
            <person name="Visser B."/>
            <person name="Pretorius Z.A."/>
            <person name="Steffenson B.J."/>
            <person name="Schwessinger B."/>
            <person name="Dodds P.N."/>
            <person name="Figueroa M."/>
        </authorList>
    </citation>
    <scope>NUCLEOTIDE SEQUENCE [LARGE SCALE GENOMIC DNA]</scope>
    <source>
        <strain evidence="1">21-0</strain>
        <strain evidence="2 4">Ug99</strain>
    </source>
</reference>
<dbReference type="AlphaFoldDB" id="A0A5B0S3W6"/>
<name>A0A5B0S3W6_PUCGR</name>
<keyword evidence="3" id="KW-1185">Reference proteome</keyword>
<dbReference type="EMBL" id="VDEP01000103">
    <property type="protein sequence ID" value="KAA1131414.1"/>
    <property type="molecule type" value="Genomic_DNA"/>
</dbReference>
<proteinExistence type="predicted"/>
<dbReference type="Proteomes" id="UP000324748">
    <property type="component" value="Unassembled WGS sequence"/>
</dbReference>
<dbReference type="EMBL" id="VSWC01000131">
    <property type="protein sequence ID" value="KAA1080456.1"/>
    <property type="molecule type" value="Genomic_DNA"/>
</dbReference>
<evidence type="ECO:0000313" key="2">
    <source>
        <dbReference type="EMBL" id="KAA1131414.1"/>
    </source>
</evidence>
<evidence type="ECO:0000313" key="4">
    <source>
        <dbReference type="Proteomes" id="UP000325313"/>
    </source>
</evidence>
<protein>
    <submittedName>
        <fullName evidence="2">Uncharacterized protein</fullName>
    </submittedName>
</protein>
<gene>
    <name evidence="1" type="ORF">PGT21_007942</name>
    <name evidence="2" type="ORF">PGTUg99_006966</name>
</gene>
<accession>A0A5B0S3W6</accession>
<evidence type="ECO:0000313" key="3">
    <source>
        <dbReference type="Proteomes" id="UP000324748"/>
    </source>
</evidence>
<comment type="caution">
    <text evidence="2">The sequence shown here is derived from an EMBL/GenBank/DDBJ whole genome shotgun (WGS) entry which is preliminary data.</text>
</comment>